<evidence type="ECO:0000256" key="4">
    <source>
        <dbReference type="PROSITE-ProRule" id="PRU10007"/>
    </source>
</evidence>
<dbReference type="SUPFAM" id="SSF53720">
    <property type="entry name" value="ALDH-like"/>
    <property type="match status" value="1"/>
</dbReference>
<evidence type="ECO:0000256" key="5">
    <source>
        <dbReference type="RuleBase" id="RU003345"/>
    </source>
</evidence>
<evidence type="ECO:0000256" key="1">
    <source>
        <dbReference type="ARBA" id="ARBA00009986"/>
    </source>
</evidence>
<dbReference type="FunFam" id="3.40.605.10:FF:000050">
    <property type="entry name" value="Aldehyde dehydrogenase, mitochondrial"/>
    <property type="match status" value="1"/>
</dbReference>
<evidence type="ECO:0000256" key="3">
    <source>
        <dbReference type="ARBA" id="ARBA00023027"/>
    </source>
</evidence>
<keyword evidence="3" id="KW-0520">NAD</keyword>
<evidence type="ECO:0000313" key="9">
    <source>
        <dbReference type="Proteomes" id="UP000324705"/>
    </source>
</evidence>
<keyword evidence="2 5" id="KW-0560">Oxidoreductase</keyword>
<feature type="domain" description="Aldehyde dehydrogenase" evidence="7">
    <location>
        <begin position="484"/>
        <end position="723"/>
    </location>
</feature>
<feature type="active site" evidence="4">
    <location>
        <position position="513"/>
    </location>
</feature>
<dbReference type="GO" id="GO:0016620">
    <property type="term" value="F:oxidoreductase activity, acting on the aldehyde or oxo group of donors, NAD or NADP as acceptor"/>
    <property type="evidence" value="ECO:0007669"/>
    <property type="project" value="InterPro"/>
</dbReference>
<dbReference type="PANTHER" id="PTHR11699">
    <property type="entry name" value="ALDEHYDE DEHYDROGENASE-RELATED"/>
    <property type="match status" value="1"/>
</dbReference>
<comment type="similarity">
    <text evidence="1 5">Belongs to the aldehyde dehydrogenase family.</text>
</comment>
<dbReference type="InterPro" id="IPR029510">
    <property type="entry name" value="Ald_DH_CS_GLU"/>
</dbReference>
<reference evidence="8 9" key="1">
    <citation type="submission" date="2017-09" db="EMBL/GenBank/DDBJ databases">
        <authorList>
            <consortium name="International Durum Wheat Genome Sequencing Consortium (IDWGSC)"/>
            <person name="Milanesi L."/>
        </authorList>
    </citation>
    <scope>NUCLEOTIDE SEQUENCE [LARGE SCALE GENOMIC DNA]</scope>
    <source>
        <strain evidence="9">cv. Svevo</strain>
    </source>
</reference>
<dbReference type="PROSITE" id="PS00687">
    <property type="entry name" value="ALDEHYDE_DEHYDR_GLU"/>
    <property type="match status" value="1"/>
</dbReference>
<evidence type="ECO:0000313" key="8">
    <source>
        <dbReference type="EMBL" id="VAH61417.1"/>
    </source>
</evidence>
<dbReference type="InterPro" id="IPR016162">
    <property type="entry name" value="Ald_DH_N"/>
</dbReference>
<protein>
    <recommendedName>
        <fullName evidence="7">Aldehyde dehydrogenase domain-containing protein</fullName>
    </recommendedName>
</protein>
<dbReference type="InterPro" id="IPR016163">
    <property type="entry name" value="Ald_DH_C"/>
</dbReference>
<dbReference type="EMBL" id="LT934115">
    <property type="protein sequence ID" value="VAH61417.1"/>
    <property type="molecule type" value="Genomic_DNA"/>
</dbReference>
<dbReference type="AlphaFoldDB" id="A0A9R0RJL8"/>
<dbReference type="Gene3D" id="3.40.605.10">
    <property type="entry name" value="Aldehyde Dehydrogenase, Chain A, domain 1"/>
    <property type="match status" value="2"/>
</dbReference>
<dbReference type="Gene3D" id="3.40.309.10">
    <property type="entry name" value="Aldehyde Dehydrogenase, Chain A, domain 2"/>
    <property type="match status" value="1"/>
</dbReference>
<dbReference type="InterPro" id="IPR016161">
    <property type="entry name" value="Ald_DH/histidinol_DH"/>
</dbReference>
<sequence>MAEAENRGGRSGGLTSPVVVRSRLGEGSWWPETVTVCGGAEKEEDVVAGSPVMPGPFGWSGMTRQTTVMLPGTTIGHEAAGGHSGAATRRRRRPGERGSKEWEDRGERGSGCRVSRSKNHGVITYQPRDSLSSHFPCLIGEFPIKYLGLPLSIRKITALSLQPFVEKLEKKLSPWWASMLSRNEHLALVRHVFYVMPTHILIVMSLHTSILQQDVHGHLDPAALVQYVHLRARLQQITLSGAPDTLTWRWTSNDVYSAKSCYKALFVGETRIAMGSNEGGGCDGKPVVVVPEIKYTKLFINGEFVDAASGKTFETRDPRTGDVLAHIAEADKADVDLAVEAAREAFEHGKWPRMSGYVRSRAMNKLADLMEQHIEELAALDGADAGKLLLLGKIIDIPSAVQMLRYYAGAADKIHGESLRVSGKYQGYTLKEPIGVVGIIIPWNFPSLMFFLKISPALAAGCTVVVKPAEQTPLSALYYAHLAKLVAFTGSGEVGRLIMEASARSNLKTVSLELGGKSPLIIFDDADVDMAVELSRLAIFFNKEGIYDEFVKRAVVAAQNWKVGDPFDVATNMGPQVDKEQFERVLRYIEHGKSEGATLLTGGKPASDKGYYIEPTIFADVKEDMKIAQDEIFGPVMSLMKFKTVDEAIEKANCTKYGLAAGIITKNLDIANRVSRSVRAGTVWVNCYFAFDPEAPFGGYKMSGFGRDQGMMAIDKYMQVKSVITAVPDSPWY</sequence>
<evidence type="ECO:0000256" key="2">
    <source>
        <dbReference type="ARBA" id="ARBA00023002"/>
    </source>
</evidence>
<evidence type="ECO:0000259" key="7">
    <source>
        <dbReference type="Pfam" id="PF00171"/>
    </source>
</evidence>
<gene>
    <name evidence="8" type="ORF">TRITD_3Av1G136760</name>
</gene>
<feature type="compositionally biased region" description="Basic and acidic residues" evidence="6">
    <location>
        <begin position="95"/>
        <end position="110"/>
    </location>
</feature>
<dbReference type="FunFam" id="3.40.309.10:FF:000065">
    <property type="entry name" value="Aldehyde dehydrogenase3"/>
    <property type="match status" value="1"/>
</dbReference>
<feature type="region of interest" description="Disordered" evidence="6">
    <location>
        <begin position="75"/>
        <end position="115"/>
    </location>
</feature>
<dbReference type="InterPro" id="IPR015590">
    <property type="entry name" value="Aldehyde_DH_dom"/>
</dbReference>
<dbReference type="Proteomes" id="UP000324705">
    <property type="component" value="Chromosome 3A"/>
</dbReference>
<dbReference type="Pfam" id="PF00171">
    <property type="entry name" value="Aldedh"/>
    <property type="match status" value="1"/>
</dbReference>
<name>A0A9R0RJL8_TRITD</name>
<keyword evidence="9" id="KW-1185">Reference proteome</keyword>
<accession>A0A9R0RJL8</accession>
<proteinExistence type="inferred from homology"/>
<dbReference type="Gramene" id="TRITD3Av1G136760.1">
    <property type="protein sequence ID" value="TRITD3Av1G136760.1"/>
    <property type="gene ID" value="TRITD3Av1G136760"/>
</dbReference>
<dbReference type="FunFam" id="3.40.605.10:FF:000026">
    <property type="entry name" value="Aldehyde dehydrogenase, putative"/>
    <property type="match status" value="1"/>
</dbReference>
<evidence type="ECO:0000256" key="6">
    <source>
        <dbReference type="SAM" id="MobiDB-lite"/>
    </source>
</evidence>
<organism evidence="8 9">
    <name type="scientific">Triticum turgidum subsp. durum</name>
    <name type="common">Durum wheat</name>
    <name type="synonym">Triticum durum</name>
    <dbReference type="NCBI Taxonomy" id="4567"/>
    <lineage>
        <taxon>Eukaryota</taxon>
        <taxon>Viridiplantae</taxon>
        <taxon>Streptophyta</taxon>
        <taxon>Embryophyta</taxon>
        <taxon>Tracheophyta</taxon>
        <taxon>Spermatophyta</taxon>
        <taxon>Magnoliopsida</taxon>
        <taxon>Liliopsida</taxon>
        <taxon>Poales</taxon>
        <taxon>Poaceae</taxon>
        <taxon>BOP clade</taxon>
        <taxon>Pooideae</taxon>
        <taxon>Triticodae</taxon>
        <taxon>Triticeae</taxon>
        <taxon>Triticinae</taxon>
        <taxon>Triticum</taxon>
    </lineage>
</organism>